<evidence type="ECO:0000313" key="3">
    <source>
        <dbReference type="Proteomes" id="UP000783742"/>
    </source>
</evidence>
<protein>
    <submittedName>
        <fullName evidence="2">Uncharacterized protein</fullName>
    </submittedName>
</protein>
<proteinExistence type="predicted"/>
<gene>
    <name evidence="2" type="ORF">KQI68_01835</name>
</gene>
<keyword evidence="1" id="KW-0812">Transmembrane</keyword>
<evidence type="ECO:0000313" key="2">
    <source>
        <dbReference type="EMBL" id="MBU5668574.1"/>
    </source>
</evidence>
<accession>A0ABS6FEG3</accession>
<comment type="caution">
    <text evidence="2">The sequence shown here is derived from an EMBL/GenBank/DDBJ whole genome shotgun (WGS) entry which is preliminary data.</text>
</comment>
<reference evidence="2 3" key="1">
    <citation type="submission" date="2021-06" db="EMBL/GenBank/DDBJ databases">
        <authorList>
            <person name="Sun Q."/>
            <person name="Li D."/>
        </authorList>
    </citation>
    <scope>NUCLEOTIDE SEQUENCE [LARGE SCALE GENOMIC DNA]</scope>
    <source>
        <strain evidence="2 3">MSJ-1</strain>
    </source>
</reference>
<name>A0ABS6FEG3_9FIRM</name>
<dbReference type="RefSeq" id="WP_216548374.1">
    <property type="nucleotide sequence ID" value="NZ_JAHLQO010000001.1"/>
</dbReference>
<feature type="transmembrane region" description="Helical" evidence="1">
    <location>
        <begin position="58"/>
        <end position="76"/>
    </location>
</feature>
<dbReference type="EMBL" id="JAHLQO010000001">
    <property type="protein sequence ID" value="MBU5668574.1"/>
    <property type="molecule type" value="Genomic_DNA"/>
</dbReference>
<evidence type="ECO:0000256" key="1">
    <source>
        <dbReference type="SAM" id="Phobius"/>
    </source>
</evidence>
<dbReference type="Proteomes" id="UP000783742">
    <property type="component" value="Unassembled WGS sequence"/>
</dbReference>
<organism evidence="2 3">
    <name type="scientific">Peptoniphilus ovalis</name>
    <dbReference type="NCBI Taxonomy" id="2841503"/>
    <lineage>
        <taxon>Bacteria</taxon>
        <taxon>Bacillati</taxon>
        <taxon>Bacillota</taxon>
        <taxon>Tissierellia</taxon>
        <taxon>Tissierellales</taxon>
        <taxon>Peptoniphilaceae</taxon>
        <taxon>Peptoniphilus</taxon>
    </lineage>
</organism>
<keyword evidence="1" id="KW-0472">Membrane</keyword>
<keyword evidence="3" id="KW-1185">Reference proteome</keyword>
<keyword evidence="1" id="KW-1133">Transmembrane helix</keyword>
<sequence length="79" mass="8600">MNNINAGKLLAAITFIIVFVLGKINNISTSGANAVFLALIVGDVFKELKNSTSKLEKYSNYLIFFGGIVLLIANIFDFI</sequence>